<dbReference type="OrthoDB" id="5943at2"/>
<evidence type="ECO:0000313" key="1">
    <source>
        <dbReference type="EMBL" id="AFJ01253.1"/>
    </source>
</evidence>
<dbReference type="STRING" id="754477.Q7C_69"/>
<dbReference type="Proteomes" id="UP000009145">
    <property type="component" value="Chromosome"/>
</dbReference>
<gene>
    <name evidence="1" type="ordered locus">Q7C_69</name>
</gene>
<proteinExistence type="predicted"/>
<reference evidence="1 2" key="1">
    <citation type="journal article" date="2012" name="J. Bacteriol.">
        <title>Complete genome sequences of Methylophaga sp. strain JAM1 and Methylophaga sp. strain JAM7.</title>
        <authorList>
            <person name="Villeneuve C."/>
            <person name="Martineau C."/>
            <person name="Mauffrey F."/>
            <person name="Villemur R."/>
        </authorList>
    </citation>
    <scope>NUCLEOTIDE SEQUENCE [LARGE SCALE GENOMIC DNA]</scope>
    <source>
        <strain evidence="1 2">JAM7</strain>
    </source>
</reference>
<protein>
    <submittedName>
        <fullName evidence="1">Putative metal-binding protein</fullName>
    </submittedName>
</protein>
<dbReference type="eggNOG" id="COG5266">
    <property type="taxonomic scope" value="Bacteria"/>
</dbReference>
<dbReference type="AlphaFoldDB" id="I1YEB0"/>
<dbReference type="PATRIC" id="fig|754477.3.peg.69"/>
<dbReference type="EMBL" id="CP003380">
    <property type="protein sequence ID" value="AFJ01253.1"/>
    <property type="molecule type" value="Genomic_DNA"/>
</dbReference>
<sequence>MRVIDSSRRIEVFVSLGKPSEIKMTGKGIELNPVTHPNDLYTGEEATMQFMLNGQPVSGGDVVIVKDGEKYRNEAKAIKTSTDNDGNINITFEEAGLYYLEMEYSDENAKAPAKERSANYSAVFEVQAL</sequence>
<evidence type="ECO:0000313" key="2">
    <source>
        <dbReference type="Proteomes" id="UP000009145"/>
    </source>
</evidence>
<accession>I1YEB0</accession>
<dbReference type="HOGENOM" id="CLU_1946293_0_0_6"/>
<name>I1YEB0_METFJ</name>
<organism evidence="1 2">
    <name type="scientific">Methylophaga frappieri (strain ATCC BAA-2434 / DSM 25690 / JAM7)</name>
    <dbReference type="NCBI Taxonomy" id="754477"/>
    <lineage>
        <taxon>Bacteria</taxon>
        <taxon>Pseudomonadati</taxon>
        <taxon>Pseudomonadota</taxon>
        <taxon>Gammaproteobacteria</taxon>
        <taxon>Thiotrichales</taxon>
        <taxon>Piscirickettsiaceae</taxon>
        <taxon>Methylophaga</taxon>
    </lineage>
</organism>
<dbReference type="Pfam" id="PF10670">
    <property type="entry name" value="DUF4198"/>
    <property type="match status" value="1"/>
</dbReference>
<keyword evidence="2" id="KW-1185">Reference proteome</keyword>
<dbReference type="InterPro" id="IPR019613">
    <property type="entry name" value="DUF4198"/>
</dbReference>
<dbReference type="KEGG" id="mec:Q7C_69"/>